<keyword evidence="1 9" id="KW-0004">4Fe-4S</keyword>
<evidence type="ECO:0000259" key="11">
    <source>
        <dbReference type="PROSITE" id="PS51379"/>
    </source>
</evidence>
<accession>C7CLJ0</accession>
<keyword evidence="3 9" id="KW-0819">tRNA processing</keyword>
<feature type="binding site" evidence="9">
    <location>
        <position position="240"/>
    </location>
    <ligand>
        <name>[4Fe-4S] cluster</name>
        <dbReference type="ChEBI" id="CHEBI:49883"/>
        <label>1</label>
    </ligand>
</feature>
<dbReference type="PROSITE" id="PS51379">
    <property type="entry name" value="4FE4S_FER_2"/>
    <property type="match status" value="1"/>
</dbReference>
<keyword evidence="5 9" id="KW-0671">Queuosine biosynthesis</keyword>
<dbReference type="Pfam" id="PF08331">
    <property type="entry name" value="QueG_DUF1730"/>
    <property type="match status" value="1"/>
</dbReference>
<evidence type="ECO:0000256" key="1">
    <source>
        <dbReference type="ARBA" id="ARBA00022485"/>
    </source>
</evidence>
<feature type="binding site" evidence="9">
    <location>
        <position position="243"/>
    </location>
    <ligand>
        <name>[4Fe-4S] cluster</name>
        <dbReference type="ChEBI" id="CHEBI:49883"/>
        <label>1</label>
    </ligand>
</feature>
<evidence type="ECO:0000256" key="10">
    <source>
        <dbReference type="SAM" id="MobiDB-lite"/>
    </source>
</evidence>
<keyword evidence="6 9" id="KW-0560">Oxidoreductase</keyword>
<evidence type="ECO:0000256" key="2">
    <source>
        <dbReference type="ARBA" id="ARBA00022490"/>
    </source>
</evidence>
<feature type="binding site" evidence="9">
    <location>
        <position position="247"/>
    </location>
    <ligand>
        <name>[4Fe-4S] cluster</name>
        <dbReference type="ChEBI" id="CHEBI:49883"/>
        <label>2</label>
    </ligand>
</feature>
<keyword evidence="7 9" id="KW-0408">Iron</keyword>
<dbReference type="InterPro" id="IPR013542">
    <property type="entry name" value="QueG_DUF1730"/>
</dbReference>
<dbReference type="PROSITE" id="PS00198">
    <property type="entry name" value="4FE4S_FER_1"/>
    <property type="match status" value="1"/>
</dbReference>
<evidence type="ECO:0000256" key="8">
    <source>
        <dbReference type="ARBA" id="ARBA00023014"/>
    </source>
</evidence>
<proteinExistence type="inferred from homology"/>
<reference evidence="13" key="1">
    <citation type="journal article" date="2009" name="PLoS ONE">
        <title>Methylobacterium genome sequences: a reference blueprint to investigate microbial metabolism of C1 compounds from natural and industrial sources.</title>
        <authorList>
            <person name="Vuilleumier S."/>
            <person name="Chistoserdova L."/>
            <person name="Lee M.-C."/>
            <person name="Bringel F."/>
            <person name="Lajus A."/>
            <person name="Zhou Y."/>
            <person name="Gourion B."/>
            <person name="Barbe V."/>
            <person name="Chang J."/>
            <person name="Cruveiller S."/>
            <person name="Dossat C."/>
            <person name="Gillett W."/>
            <person name="Gruffaz C."/>
            <person name="Haugen E."/>
            <person name="Hourcade E."/>
            <person name="Levy R."/>
            <person name="Mangenot S."/>
            <person name="Muller E."/>
            <person name="Nadalig T."/>
            <person name="Pagni M."/>
            <person name="Penny C."/>
            <person name="Peyraud R."/>
            <person name="Robinson D.G."/>
            <person name="Roche D."/>
            <person name="Rouy Z."/>
            <person name="Saenampechek C."/>
            <person name="Salvignol G."/>
            <person name="Vallenet D."/>
            <person name="Wu Z."/>
            <person name="Marx C.J."/>
            <person name="Vorholt J.A."/>
            <person name="Olson M.V."/>
            <person name="Kaul R."/>
            <person name="Weissenbach J."/>
            <person name="Medigue C."/>
            <person name="Lidstrom M.E."/>
        </authorList>
    </citation>
    <scope>NUCLEOTIDE SEQUENCE [LARGE SCALE GENOMIC DNA]</scope>
    <source>
        <strain evidence="13">DSM 6343 / CIP 106787 / DM4</strain>
    </source>
</reference>
<dbReference type="InterPro" id="IPR011989">
    <property type="entry name" value="ARM-like"/>
</dbReference>
<dbReference type="GO" id="GO:0051539">
    <property type="term" value="F:4 iron, 4 sulfur cluster binding"/>
    <property type="evidence" value="ECO:0007669"/>
    <property type="project" value="UniProtKB-KW"/>
</dbReference>
<feature type="binding site" evidence="9">
    <location>
        <position position="290"/>
    </location>
    <ligand>
        <name>[4Fe-4S] cluster</name>
        <dbReference type="ChEBI" id="CHEBI:49883"/>
        <label>2</label>
    </ligand>
</feature>
<comment type="catalytic activity">
    <reaction evidence="9">
        <text>epoxyqueuosine(34) in tRNA + AH2 = queuosine(34) in tRNA + A + H2O</text>
        <dbReference type="Rhea" id="RHEA:32159"/>
        <dbReference type="Rhea" id="RHEA-COMP:18571"/>
        <dbReference type="Rhea" id="RHEA-COMP:18582"/>
        <dbReference type="ChEBI" id="CHEBI:13193"/>
        <dbReference type="ChEBI" id="CHEBI:15377"/>
        <dbReference type="ChEBI" id="CHEBI:17499"/>
        <dbReference type="ChEBI" id="CHEBI:194431"/>
        <dbReference type="ChEBI" id="CHEBI:194443"/>
        <dbReference type="EC" id="1.17.99.6"/>
    </reaction>
</comment>
<dbReference type="Gene3D" id="1.25.10.10">
    <property type="entry name" value="Leucine-rich Repeat Variant"/>
    <property type="match status" value="1"/>
</dbReference>
<comment type="subunit">
    <text evidence="9">Monomer.</text>
</comment>
<feature type="binding site" evidence="9">
    <location>
        <position position="108"/>
    </location>
    <ligand>
        <name>cob(II)alamin</name>
        <dbReference type="ChEBI" id="CHEBI:16304"/>
    </ligand>
</feature>
<dbReference type="PANTHER" id="PTHR30002">
    <property type="entry name" value="EPOXYQUEUOSINE REDUCTASE"/>
    <property type="match status" value="1"/>
</dbReference>
<dbReference type="KEGG" id="mdi:METDI3167"/>
<dbReference type="EC" id="1.17.99.6" evidence="9"/>
<feature type="domain" description="4Fe-4S ferredoxin-type" evidence="11">
    <location>
        <begin position="227"/>
        <end position="257"/>
    </location>
</feature>
<dbReference type="HOGENOM" id="CLU_030790_0_0_5"/>
<feature type="binding site" evidence="9">
    <location>
        <position position="218"/>
    </location>
    <ligand>
        <name>cob(II)alamin</name>
        <dbReference type="ChEBI" id="CHEBI:16304"/>
    </ligand>
</feature>
<dbReference type="Pfam" id="PF13484">
    <property type="entry name" value="Fer4_16"/>
    <property type="match status" value="1"/>
</dbReference>
<dbReference type="Proteomes" id="UP000008070">
    <property type="component" value="Chromosome"/>
</dbReference>
<sequence length="434" mass="47274">MGRGRDGEGLVRAGEIPPVLPRAAGRPGAGDAGGRSLRGSGFLKPEKVVLTGRALRETIEARARRLGFEAFRVTRPDAVPDLRKRLPAWLAAGHHGTMDWMEERADQRAAPSALWAETRSIVMLGMNAGPERDPLELIQLKDRAVIAAYAQRRDYHDVIKGKLKELGGFLSARSGQPVKVFVDTAPVMEKPLAQAAGLGWQGKHTVLISREHGNWLMLGAIFSRAELEPDAPETDHCGSCRRCLDICPTDAFPAPYQLDARRCIAYLTIEHQGPIPAEFREKIGNRVFGCDDCLAVCPWNKFAGAARESRMAARDDLAAPPLAELARLDDAGFRARFAGTPIKRTGRDRFLRNVLIAIGNSGDAALAAEAVACLAEPDPAVRGAAVWACGRLLPQERLHELFAAHGHGETEAHVREEWREAAALPMEADSPRET</sequence>
<comment type="caution">
    <text evidence="9">Lacks conserved residue(s) required for the propagation of feature annotation.</text>
</comment>
<dbReference type="AlphaFoldDB" id="C7CLJ0"/>
<dbReference type="GO" id="GO:0046872">
    <property type="term" value="F:metal ion binding"/>
    <property type="evidence" value="ECO:0007669"/>
    <property type="project" value="UniProtKB-KW"/>
</dbReference>
<feature type="binding site" evidence="9">
    <location>
        <position position="297"/>
    </location>
    <ligand>
        <name>[4Fe-4S] cluster</name>
        <dbReference type="ChEBI" id="CHEBI:49883"/>
        <label>1</label>
    </ligand>
</feature>
<evidence type="ECO:0000313" key="13">
    <source>
        <dbReference type="Proteomes" id="UP000008070"/>
    </source>
</evidence>
<gene>
    <name evidence="9" type="primary">queG</name>
    <name evidence="12" type="ORF">METD_I3167</name>
</gene>
<dbReference type="EMBL" id="FP103042">
    <property type="protein sequence ID" value="CAX24819.1"/>
    <property type="molecule type" value="Genomic_DNA"/>
</dbReference>
<comment type="function">
    <text evidence="9">Catalyzes the conversion of epoxyqueuosine (oQ) to queuosine (Q), which is a hypermodified base found in the wobble positions of tRNA(Asp), tRNA(Asn), tRNA(His) and tRNA(Tyr).</text>
</comment>
<feature type="binding site" evidence="9">
    <location>
        <position position="237"/>
    </location>
    <ligand>
        <name>[4Fe-4S] cluster</name>
        <dbReference type="ChEBI" id="CHEBI:49883"/>
        <label>1</label>
    </ligand>
</feature>
<keyword evidence="4 9" id="KW-0479">Metal-binding</keyword>
<feature type="binding site" evidence="9">
    <location>
        <position position="263"/>
    </location>
    <ligand>
        <name>[4Fe-4S] cluster</name>
        <dbReference type="ChEBI" id="CHEBI:49883"/>
        <label>2</label>
    </ligand>
</feature>
<keyword evidence="2 9" id="KW-0963">Cytoplasm</keyword>
<evidence type="ECO:0000256" key="6">
    <source>
        <dbReference type="ARBA" id="ARBA00023002"/>
    </source>
</evidence>
<evidence type="ECO:0000256" key="9">
    <source>
        <dbReference type="HAMAP-Rule" id="MF_00916"/>
    </source>
</evidence>
<dbReference type="InterPro" id="IPR017896">
    <property type="entry name" value="4Fe4S_Fe-S-bd"/>
</dbReference>
<evidence type="ECO:0000256" key="7">
    <source>
        <dbReference type="ARBA" id="ARBA00023004"/>
    </source>
</evidence>
<dbReference type="InterPro" id="IPR017900">
    <property type="entry name" value="4Fe4S_Fe_S_CS"/>
</dbReference>
<name>C7CLJ0_METED</name>
<comment type="pathway">
    <text evidence="9">tRNA modification; tRNA-queuosine biosynthesis.</text>
</comment>
<feature type="active site" description="Proton donor" evidence="9">
    <location>
        <position position="183"/>
    </location>
</feature>
<protein>
    <recommendedName>
        <fullName evidence="9">Epoxyqueuosine reductase</fullName>
        <ecNumber evidence="9">1.17.99.6</ecNumber>
    </recommendedName>
    <alternativeName>
        <fullName evidence="9">Queuosine biosynthesis protein QueG</fullName>
    </alternativeName>
</protein>
<dbReference type="UniPathway" id="UPA00392"/>
<dbReference type="GO" id="GO:0005737">
    <property type="term" value="C:cytoplasm"/>
    <property type="evidence" value="ECO:0007669"/>
    <property type="project" value="UniProtKB-SubCell"/>
</dbReference>
<comment type="subcellular location">
    <subcellularLocation>
        <location evidence="9">Cytoplasm</location>
    </subcellularLocation>
</comment>
<feature type="binding site" evidence="9">
    <location>
        <position position="293"/>
    </location>
    <ligand>
        <name>[4Fe-4S] cluster</name>
        <dbReference type="ChEBI" id="CHEBI:49883"/>
        <label>2</label>
    </ligand>
</feature>
<feature type="binding site" evidence="9">
    <location>
        <begin position="290"/>
        <end position="291"/>
    </location>
    <ligand>
        <name>cob(II)alamin</name>
        <dbReference type="ChEBI" id="CHEBI:16304"/>
    </ligand>
</feature>
<dbReference type="GO" id="GO:0008616">
    <property type="term" value="P:tRNA queuosine(34) biosynthetic process"/>
    <property type="evidence" value="ECO:0007669"/>
    <property type="project" value="UniProtKB-UniRule"/>
</dbReference>
<feature type="region of interest" description="Disordered" evidence="10">
    <location>
        <begin position="1"/>
        <end position="38"/>
    </location>
</feature>
<dbReference type="Gene3D" id="3.30.70.20">
    <property type="match status" value="1"/>
</dbReference>
<comment type="cofactor">
    <cofactor evidence="9">
        <name>[4Fe-4S] cluster</name>
        <dbReference type="ChEBI" id="CHEBI:49883"/>
    </cofactor>
    <text evidence="9">Binds 2 [4Fe-4S] clusters per monomer.</text>
</comment>
<dbReference type="HAMAP" id="MF_00916">
    <property type="entry name" value="QueG"/>
    <property type="match status" value="1"/>
</dbReference>
<evidence type="ECO:0000256" key="5">
    <source>
        <dbReference type="ARBA" id="ARBA00022785"/>
    </source>
</evidence>
<organism evidence="12 13">
    <name type="scientific">Methylorubrum extorquens (strain DSM 6343 / CIP 106787 / DM4)</name>
    <name type="common">Methylobacterium extorquens</name>
    <dbReference type="NCBI Taxonomy" id="661410"/>
    <lineage>
        <taxon>Bacteria</taxon>
        <taxon>Pseudomonadati</taxon>
        <taxon>Pseudomonadota</taxon>
        <taxon>Alphaproteobacteria</taxon>
        <taxon>Hyphomicrobiales</taxon>
        <taxon>Methylobacteriaceae</taxon>
        <taxon>Methylorubrum</taxon>
    </lineage>
</organism>
<keyword evidence="8 9" id="KW-0411">Iron-sulfur</keyword>
<keyword evidence="9" id="KW-0846">Cobalamin</keyword>
<dbReference type="SUPFAM" id="SSF46548">
    <property type="entry name" value="alpha-helical ferredoxin"/>
    <property type="match status" value="1"/>
</dbReference>
<keyword evidence="9" id="KW-0170">Cobalt</keyword>
<evidence type="ECO:0000256" key="3">
    <source>
        <dbReference type="ARBA" id="ARBA00022694"/>
    </source>
</evidence>
<dbReference type="NCBIfam" id="TIGR00276">
    <property type="entry name" value="tRNA epoxyqueuosine(34) reductase QueG"/>
    <property type="match status" value="1"/>
</dbReference>
<dbReference type="PANTHER" id="PTHR30002:SF4">
    <property type="entry name" value="EPOXYQUEUOSINE REDUCTASE"/>
    <property type="match status" value="1"/>
</dbReference>
<evidence type="ECO:0000256" key="4">
    <source>
        <dbReference type="ARBA" id="ARBA00022723"/>
    </source>
</evidence>
<feature type="binding site" evidence="9">
    <location>
        <position position="207"/>
    </location>
    <ligand>
        <name>cob(II)alamin</name>
        <dbReference type="ChEBI" id="CHEBI:16304"/>
    </ligand>
</feature>
<dbReference type="GO" id="GO:0052693">
    <property type="term" value="F:epoxyqueuosine reductase activity"/>
    <property type="evidence" value="ECO:0007669"/>
    <property type="project" value="UniProtKB-UniRule"/>
</dbReference>
<dbReference type="GO" id="GO:0031419">
    <property type="term" value="F:cobalamin binding"/>
    <property type="evidence" value="ECO:0007669"/>
    <property type="project" value="UniProtKB-KW"/>
</dbReference>
<comment type="cofactor">
    <cofactor evidence="9">
        <name>cob(II)alamin</name>
        <dbReference type="ChEBI" id="CHEBI:16304"/>
    </cofactor>
</comment>
<comment type="similarity">
    <text evidence="9">Belongs to the QueG family.</text>
</comment>
<dbReference type="InterPro" id="IPR004453">
    <property type="entry name" value="QueG"/>
</dbReference>
<feature type="binding site" evidence="9">
    <location>
        <position position="183"/>
    </location>
    <ligand>
        <name>cob(II)alamin</name>
        <dbReference type="ChEBI" id="CHEBI:16304"/>
    </ligand>
</feature>
<evidence type="ECO:0000313" key="12">
    <source>
        <dbReference type="EMBL" id="CAX24819.1"/>
    </source>
</evidence>